<evidence type="ECO:0000256" key="1">
    <source>
        <dbReference type="SAM" id="SignalP"/>
    </source>
</evidence>
<sequence length="416" mass="46973">MHKGIVSRICFVLFFAAAVVARAQPLEMPGGFQYLVKNHQLYLWDRINAEAYQYHPKKQTVEVISHRDWDLAHSGGKHFFEMTAQGSNTLVMQKNAAGQVLNSWTLLNLPCNRLSRKLVCWNGRQGKIYDLDHNMAAVSLTGNFEHVTRVFENLDGATFTTLSDSGACPGCDGRSTHDLNTGKLLAAYRHEEVYLQGNHFVLTSQRAASGIQDGMLQEDDLDDLNQILELKVLDRKTGRILSEDHFAAQPYDRCREKHPVYQFRDLGQSWMVEVTDHLCPEVHFIATFQKNATRYTLEQIHADAVAKHLDTHPLNLGPVVIHRFPLSRQEWMTLYGKTPLEAAYLIQHPDANVKQLGQQCLAYSGPQASGLIHQGKIKVLFSGQGKSVLDRADGFLIFRGEQFRAYEVNPATCQTL</sequence>
<feature type="signal peptide" evidence="1">
    <location>
        <begin position="1"/>
        <end position="23"/>
    </location>
</feature>
<dbReference type="Proteomes" id="UP000632222">
    <property type="component" value="Unassembled WGS sequence"/>
</dbReference>
<accession>A0ABQ2DAM3</accession>
<evidence type="ECO:0000313" key="2">
    <source>
        <dbReference type="EMBL" id="GGJ51517.1"/>
    </source>
</evidence>
<reference evidence="3" key="1">
    <citation type="journal article" date="2019" name="Int. J. Syst. Evol. Microbiol.">
        <title>The Global Catalogue of Microorganisms (GCM) 10K type strain sequencing project: providing services to taxonomists for standard genome sequencing and annotation.</title>
        <authorList>
            <consortium name="The Broad Institute Genomics Platform"/>
            <consortium name="The Broad Institute Genome Sequencing Center for Infectious Disease"/>
            <person name="Wu L."/>
            <person name="Ma J."/>
        </authorList>
    </citation>
    <scope>NUCLEOTIDE SEQUENCE [LARGE SCALE GENOMIC DNA]</scope>
    <source>
        <strain evidence="3">JCM 14370</strain>
    </source>
</reference>
<organism evidence="2 3">
    <name type="scientific">Deinococcus roseus</name>
    <dbReference type="NCBI Taxonomy" id="392414"/>
    <lineage>
        <taxon>Bacteria</taxon>
        <taxon>Thermotogati</taxon>
        <taxon>Deinococcota</taxon>
        <taxon>Deinococci</taxon>
        <taxon>Deinococcales</taxon>
        <taxon>Deinococcaceae</taxon>
        <taxon>Deinococcus</taxon>
    </lineage>
</organism>
<proteinExistence type="predicted"/>
<keyword evidence="3" id="KW-1185">Reference proteome</keyword>
<evidence type="ECO:0000313" key="3">
    <source>
        <dbReference type="Proteomes" id="UP000632222"/>
    </source>
</evidence>
<name>A0ABQ2DAM3_9DEIO</name>
<comment type="caution">
    <text evidence="2">The sequence shown here is derived from an EMBL/GenBank/DDBJ whole genome shotgun (WGS) entry which is preliminary data.</text>
</comment>
<dbReference type="RefSeq" id="WP_189006423.1">
    <property type="nucleotide sequence ID" value="NZ_BMOD01000023.1"/>
</dbReference>
<feature type="chain" id="PRO_5047006849" evidence="1">
    <location>
        <begin position="24"/>
        <end position="416"/>
    </location>
</feature>
<keyword evidence="1" id="KW-0732">Signal</keyword>
<gene>
    <name evidence="2" type="ORF">GCM10008938_41870</name>
</gene>
<dbReference type="EMBL" id="BMOD01000023">
    <property type="protein sequence ID" value="GGJ51517.1"/>
    <property type="molecule type" value="Genomic_DNA"/>
</dbReference>
<protein>
    <submittedName>
        <fullName evidence="2">Uncharacterized protein</fullName>
    </submittedName>
</protein>